<organism evidence="2 3">
    <name type="scientific">Pisum sativum</name>
    <name type="common">Garden pea</name>
    <name type="synonym">Lathyrus oleraceus</name>
    <dbReference type="NCBI Taxonomy" id="3888"/>
    <lineage>
        <taxon>Eukaryota</taxon>
        <taxon>Viridiplantae</taxon>
        <taxon>Streptophyta</taxon>
        <taxon>Embryophyta</taxon>
        <taxon>Tracheophyta</taxon>
        <taxon>Spermatophyta</taxon>
        <taxon>Magnoliopsida</taxon>
        <taxon>eudicotyledons</taxon>
        <taxon>Gunneridae</taxon>
        <taxon>Pentapetalae</taxon>
        <taxon>rosids</taxon>
        <taxon>fabids</taxon>
        <taxon>Fabales</taxon>
        <taxon>Fabaceae</taxon>
        <taxon>Papilionoideae</taxon>
        <taxon>50 kb inversion clade</taxon>
        <taxon>NPAAA clade</taxon>
        <taxon>Hologalegina</taxon>
        <taxon>IRL clade</taxon>
        <taxon>Fabeae</taxon>
        <taxon>Lathyrus</taxon>
    </lineage>
</organism>
<gene>
    <name evidence="2" type="ORF">KIW84_021325</name>
</gene>
<dbReference type="PANTHER" id="PTHR11439">
    <property type="entry name" value="GAG-POL-RELATED RETROTRANSPOSON"/>
    <property type="match status" value="1"/>
</dbReference>
<feature type="domain" description="Retroviral polymerase SH3-like" evidence="1">
    <location>
        <begin position="58"/>
        <end position="112"/>
    </location>
</feature>
<sequence length="487" mass="55868">MVRSMMSHVDLPNSFWGHALLPAAYTLNRVPSKKVEKTPYEIWSGKKPHMSYMKIWGCEVYVKRQISTKLEPKSDKCLFVGYPKETRGYYFYNPSEGKVFVARTGVFLEKDFISKGISGRKVELEEIQESQSIDTPMEELEKETQVVVEEQPAQVEQDQRRSSRIRHIPERYGYLITDQERRWALCLQEGEASYILGIRIYRDRSQKLLGLSQSTYIDKVLRRFNMHDSKKGFIPMQHGLCLSKTQSPSTKEERDRMNKIPYASAIGSIMYAMLCTRPDVSYALSEMSRYQYDPGDAHWVAVKNILKYLRRTKDSFLIYGGQEELAVIGYTDASFQTDKDDFRSQSGYVFCLNGGAVSWKSSKQDTVADSTIEAEYIVVSSAAKEAVWIKKFISELDIVPSSVDPIGLHCDNNGAIAQAKKPRSHQRSKHILRRYHLIREIIDRGDVKICRVPTLDNIADPLTKPLAQQKLDGHTRSMGIRGMPDWL</sequence>
<protein>
    <recommendedName>
        <fullName evidence="1">Retroviral polymerase SH3-like domain-containing protein</fullName>
    </recommendedName>
</protein>
<accession>A0A9D5B9T3</accession>
<keyword evidence="3" id="KW-1185">Reference proteome</keyword>
<dbReference type="EMBL" id="JAMSHJ010000002">
    <property type="protein sequence ID" value="KAI5434439.1"/>
    <property type="molecule type" value="Genomic_DNA"/>
</dbReference>
<reference evidence="2 3" key="1">
    <citation type="journal article" date="2022" name="Nat. Genet.">
        <title>Improved pea reference genome and pan-genome highlight genomic features and evolutionary characteristics.</title>
        <authorList>
            <person name="Yang T."/>
            <person name="Liu R."/>
            <person name="Luo Y."/>
            <person name="Hu S."/>
            <person name="Wang D."/>
            <person name="Wang C."/>
            <person name="Pandey M.K."/>
            <person name="Ge S."/>
            <person name="Xu Q."/>
            <person name="Li N."/>
            <person name="Li G."/>
            <person name="Huang Y."/>
            <person name="Saxena R.K."/>
            <person name="Ji Y."/>
            <person name="Li M."/>
            <person name="Yan X."/>
            <person name="He Y."/>
            <person name="Liu Y."/>
            <person name="Wang X."/>
            <person name="Xiang C."/>
            <person name="Varshney R.K."/>
            <person name="Ding H."/>
            <person name="Gao S."/>
            <person name="Zong X."/>
        </authorList>
    </citation>
    <scope>NUCLEOTIDE SEQUENCE [LARGE SCALE GENOMIC DNA]</scope>
    <source>
        <strain evidence="2 3">cv. Zhongwan 6</strain>
    </source>
</reference>
<comment type="caution">
    <text evidence="2">The sequence shown here is derived from an EMBL/GenBank/DDBJ whole genome shotgun (WGS) entry which is preliminary data.</text>
</comment>
<evidence type="ECO:0000259" key="1">
    <source>
        <dbReference type="Pfam" id="PF25597"/>
    </source>
</evidence>
<evidence type="ECO:0000313" key="2">
    <source>
        <dbReference type="EMBL" id="KAI5434439.1"/>
    </source>
</evidence>
<name>A0A9D5B9T3_PEA</name>
<proteinExistence type="predicted"/>
<dbReference type="InterPro" id="IPR057670">
    <property type="entry name" value="SH3_retrovirus"/>
</dbReference>
<evidence type="ECO:0000313" key="3">
    <source>
        <dbReference type="Proteomes" id="UP001058974"/>
    </source>
</evidence>
<dbReference type="CDD" id="cd09272">
    <property type="entry name" value="RNase_HI_RT_Ty1"/>
    <property type="match status" value="1"/>
</dbReference>
<dbReference type="Pfam" id="PF25597">
    <property type="entry name" value="SH3_retrovirus"/>
    <property type="match status" value="1"/>
</dbReference>
<dbReference type="PANTHER" id="PTHR11439:SF496">
    <property type="entry name" value="RNA-DIRECTED DNA POLYMERASE"/>
    <property type="match status" value="1"/>
</dbReference>
<dbReference type="Gramene" id="Psat02G0132500-T1">
    <property type="protein sequence ID" value="KAI5434439.1"/>
    <property type="gene ID" value="KIW84_021325"/>
</dbReference>
<dbReference type="Proteomes" id="UP001058974">
    <property type="component" value="Chromosome 2"/>
</dbReference>
<dbReference type="AlphaFoldDB" id="A0A9D5B9T3"/>